<feature type="region of interest" description="Disordered" evidence="10">
    <location>
        <begin position="123"/>
        <end position="146"/>
    </location>
</feature>
<feature type="transmembrane region" description="Helical" evidence="11">
    <location>
        <begin position="442"/>
        <end position="469"/>
    </location>
</feature>
<dbReference type="GO" id="GO:0016887">
    <property type="term" value="F:ATP hydrolysis activity"/>
    <property type="evidence" value="ECO:0007669"/>
    <property type="project" value="InterPro"/>
</dbReference>
<dbReference type="FunFam" id="3.40.50.300:FF:000665">
    <property type="entry name" value="ABC transporter A family member 2"/>
    <property type="match status" value="1"/>
</dbReference>
<evidence type="ECO:0000256" key="3">
    <source>
        <dbReference type="ARBA" id="ARBA00022448"/>
    </source>
</evidence>
<evidence type="ECO:0000256" key="9">
    <source>
        <dbReference type="ARBA" id="ARBA00023136"/>
    </source>
</evidence>
<keyword evidence="9 11" id="KW-0472">Membrane</keyword>
<evidence type="ECO:0000259" key="12">
    <source>
        <dbReference type="PROSITE" id="PS50893"/>
    </source>
</evidence>
<evidence type="ECO:0000256" key="7">
    <source>
        <dbReference type="ARBA" id="ARBA00022840"/>
    </source>
</evidence>
<dbReference type="OrthoDB" id="8061355at2759"/>
<sequence length="1039" mass="116502">MSRTPKKASVEEEITIDNGDTRDSDITEIQIQENEKTKNAKDSMNTQLNADRKSFQIRALARKTISYQKRQMFANICCITLCPFLMVLISGILGIVINALINNSSGGSQEFLFCSNANASDPTTGQPYKHDSDNLPKAPRNTIPNAPSGVDTVKLTNYYIPPPGDDLFAPAGTEQGCVYWFEHDYPYRLPYEPEPTVKSNDTTFQPNPPSGWFSNTTLGNPINLSYLAIHQTLPYLLVRDANGVDSGEKPRQPLLPLSALSNLSDTTTSNDSLKILNSIETSYYVNISRNDYSLNGFQPVPFFEKLGLSEEEMDDQLTQRIQEFIFEVIGVDKAALENTDSSSIEKLNFFINIADIVARMPWGNLLFDVVDPVAKLWNYTMQIGQDKRIAAAASYPTQGFRRIATQSDLSNGILKTAKASQSVKITHGYRVMPQLYSSKIKIAASALVGGILFPFGVSFLLPIFVITLVKEKEERILVMMQMNGLKSFAYYLTHYIHFYSLHIITTIVFIVTGIIFRMEFFTLTDPGVYILLFFFWGHIQIALAFFFTVFFSKSRTALVITFLLVLCGVIISLSTTNLFLDSKAPGYYFIWPPFAFYRSLTVINRHSVSKTLLPYRMSDLTGNDEVLTAIIAMIAEFFFFMGLAFYLNQIMPSEYGVPKKWNFIFTEPLKVFRASRKGKASKDVPVTLEEGIPDVDPEETQFEDVDVKAERTRVLENRYPADSPLVMKRMRKVYNSGKLAVKDVTFAVEKSLIFGLLGPNGAGKTTLISILTGLYPPTSGSASLNNYDIREDMDKVYMSMGVCPQHDILWDDLTVEEHLLFYARLKGIPAKDEPEVVKTALQQVRLEPFAGRLSKGLSGGEKRRLSIAIALIGNPAVVFLDEPTTGLDPEVRRLIWNIIQDAKAGRTIILTTHSMEEAEVLCNRIGIMAKGTLRCIGPQLRLKDVYGRGFKISISCRPKNLERATAYIESLLPPTAKKLDSFVTNVSYEFEPKPGLIPRLFSEIEKNKKQNGIDDWGLSQTSLEEVFLRIIGEADAEAD</sequence>
<dbReference type="GO" id="GO:0140359">
    <property type="term" value="F:ABC-type transporter activity"/>
    <property type="evidence" value="ECO:0007669"/>
    <property type="project" value="InterPro"/>
</dbReference>
<feature type="region of interest" description="Disordered" evidence="10">
    <location>
        <begin position="1"/>
        <end position="26"/>
    </location>
</feature>
<reference evidence="13" key="1">
    <citation type="submission" date="2021-06" db="EMBL/GenBank/DDBJ databases">
        <authorList>
            <person name="Kallberg Y."/>
            <person name="Tangrot J."/>
            <person name="Rosling A."/>
        </authorList>
    </citation>
    <scope>NUCLEOTIDE SEQUENCE</scope>
    <source>
        <strain evidence="13">FL130A</strain>
    </source>
</reference>
<dbReference type="AlphaFoldDB" id="A0A9N9BGI7"/>
<evidence type="ECO:0000313" key="14">
    <source>
        <dbReference type="Proteomes" id="UP000789508"/>
    </source>
</evidence>
<dbReference type="GO" id="GO:0005319">
    <property type="term" value="F:lipid transporter activity"/>
    <property type="evidence" value="ECO:0007669"/>
    <property type="project" value="TreeGrafter"/>
</dbReference>
<dbReference type="PANTHER" id="PTHR19229:SF36">
    <property type="entry name" value="ATP-BINDING CASSETTE SUB-FAMILY A MEMBER 2"/>
    <property type="match status" value="1"/>
</dbReference>
<evidence type="ECO:0000256" key="4">
    <source>
        <dbReference type="ARBA" id="ARBA00022692"/>
    </source>
</evidence>
<keyword evidence="14" id="KW-1185">Reference proteome</keyword>
<dbReference type="Gene3D" id="3.40.50.300">
    <property type="entry name" value="P-loop containing nucleotide triphosphate hydrolases"/>
    <property type="match status" value="1"/>
</dbReference>
<organism evidence="13 14">
    <name type="scientific">Ambispora leptoticha</name>
    <dbReference type="NCBI Taxonomy" id="144679"/>
    <lineage>
        <taxon>Eukaryota</taxon>
        <taxon>Fungi</taxon>
        <taxon>Fungi incertae sedis</taxon>
        <taxon>Mucoromycota</taxon>
        <taxon>Glomeromycotina</taxon>
        <taxon>Glomeromycetes</taxon>
        <taxon>Archaeosporales</taxon>
        <taxon>Ambisporaceae</taxon>
        <taxon>Ambispora</taxon>
    </lineage>
</organism>
<evidence type="ECO:0000256" key="10">
    <source>
        <dbReference type="SAM" id="MobiDB-lite"/>
    </source>
</evidence>
<dbReference type="InterPro" id="IPR013525">
    <property type="entry name" value="ABC2_TM"/>
</dbReference>
<keyword evidence="5" id="KW-0677">Repeat</keyword>
<proteinExistence type="inferred from homology"/>
<dbReference type="GO" id="GO:0005524">
    <property type="term" value="F:ATP binding"/>
    <property type="evidence" value="ECO:0007669"/>
    <property type="project" value="UniProtKB-KW"/>
</dbReference>
<feature type="transmembrane region" description="Helical" evidence="11">
    <location>
        <begin position="558"/>
        <end position="580"/>
    </location>
</feature>
<evidence type="ECO:0000256" key="2">
    <source>
        <dbReference type="ARBA" id="ARBA00008869"/>
    </source>
</evidence>
<evidence type="ECO:0000256" key="6">
    <source>
        <dbReference type="ARBA" id="ARBA00022741"/>
    </source>
</evidence>
<keyword evidence="8 11" id="KW-1133">Transmembrane helix</keyword>
<feature type="transmembrane region" description="Helical" evidence="11">
    <location>
        <begin position="528"/>
        <end position="551"/>
    </location>
</feature>
<name>A0A9N9BGI7_9GLOM</name>
<comment type="caution">
    <text evidence="13">The sequence shown here is derived from an EMBL/GenBank/DDBJ whole genome shotgun (WGS) entry which is preliminary data.</text>
</comment>
<comment type="subcellular location">
    <subcellularLocation>
        <location evidence="1">Membrane</location>
        <topology evidence="1">Multi-pass membrane protein</topology>
    </subcellularLocation>
</comment>
<dbReference type="PANTHER" id="PTHR19229">
    <property type="entry name" value="ATP-BINDING CASSETTE TRANSPORTER SUBFAMILY A ABCA"/>
    <property type="match status" value="1"/>
</dbReference>
<feature type="transmembrane region" description="Helical" evidence="11">
    <location>
        <begin position="626"/>
        <end position="647"/>
    </location>
</feature>
<dbReference type="EMBL" id="CAJVPS010002230">
    <property type="protein sequence ID" value="CAG8563001.1"/>
    <property type="molecule type" value="Genomic_DNA"/>
</dbReference>
<dbReference type="InterPro" id="IPR003593">
    <property type="entry name" value="AAA+_ATPase"/>
</dbReference>
<dbReference type="InterPro" id="IPR027417">
    <property type="entry name" value="P-loop_NTPase"/>
</dbReference>
<keyword evidence="6" id="KW-0547">Nucleotide-binding</keyword>
<dbReference type="SUPFAM" id="SSF52540">
    <property type="entry name" value="P-loop containing nucleoside triphosphate hydrolases"/>
    <property type="match status" value="1"/>
</dbReference>
<feature type="domain" description="ABC transporter" evidence="12">
    <location>
        <begin position="725"/>
        <end position="955"/>
    </location>
</feature>
<feature type="transmembrane region" description="Helical" evidence="11">
    <location>
        <begin position="490"/>
        <end position="516"/>
    </location>
</feature>
<dbReference type="InterPro" id="IPR003439">
    <property type="entry name" value="ABC_transporter-like_ATP-bd"/>
</dbReference>
<evidence type="ECO:0000313" key="13">
    <source>
        <dbReference type="EMBL" id="CAG8563001.1"/>
    </source>
</evidence>
<dbReference type="SMART" id="SM00382">
    <property type="entry name" value="AAA"/>
    <property type="match status" value="1"/>
</dbReference>
<dbReference type="Proteomes" id="UP000789508">
    <property type="component" value="Unassembled WGS sequence"/>
</dbReference>
<dbReference type="PROSITE" id="PS50893">
    <property type="entry name" value="ABC_TRANSPORTER_2"/>
    <property type="match status" value="1"/>
</dbReference>
<keyword evidence="3" id="KW-0813">Transport</keyword>
<feature type="transmembrane region" description="Helical" evidence="11">
    <location>
        <begin position="72"/>
        <end position="101"/>
    </location>
</feature>
<dbReference type="Pfam" id="PF00005">
    <property type="entry name" value="ABC_tran"/>
    <property type="match status" value="1"/>
</dbReference>
<evidence type="ECO:0000256" key="5">
    <source>
        <dbReference type="ARBA" id="ARBA00022737"/>
    </source>
</evidence>
<dbReference type="InterPro" id="IPR026082">
    <property type="entry name" value="ABCA"/>
</dbReference>
<evidence type="ECO:0000256" key="11">
    <source>
        <dbReference type="SAM" id="Phobius"/>
    </source>
</evidence>
<accession>A0A9N9BGI7</accession>
<protein>
    <submittedName>
        <fullName evidence="13">1690_t:CDS:1</fullName>
    </submittedName>
</protein>
<dbReference type="InterPro" id="IPR017871">
    <property type="entry name" value="ABC_transporter-like_CS"/>
</dbReference>
<gene>
    <name evidence="13" type="ORF">ALEPTO_LOCUS6440</name>
</gene>
<dbReference type="PROSITE" id="PS00211">
    <property type="entry name" value="ABC_TRANSPORTER_1"/>
    <property type="match status" value="1"/>
</dbReference>
<dbReference type="CDD" id="cd03263">
    <property type="entry name" value="ABC_subfamily_A"/>
    <property type="match status" value="1"/>
</dbReference>
<evidence type="ECO:0000256" key="1">
    <source>
        <dbReference type="ARBA" id="ARBA00004141"/>
    </source>
</evidence>
<keyword evidence="4 11" id="KW-0812">Transmembrane</keyword>
<comment type="similarity">
    <text evidence="2">Belongs to the ABC transporter superfamily. ABCA family.</text>
</comment>
<evidence type="ECO:0000256" key="8">
    <source>
        <dbReference type="ARBA" id="ARBA00022989"/>
    </source>
</evidence>
<dbReference type="GO" id="GO:0016020">
    <property type="term" value="C:membrane"/>
    <property type="evidence" value="ECO:0007669"/>
    <property type="project" value="UniProtKB-SubCell"/>
</dbReference>
<keyword evidence="7" id="KW-0067">ATP-binding</keyword>
<dbReference type="Pfam" id="PF12698">
    <property type="entry name" value="ABC2_membrane_3"/>
    <property type="match status" value="1"/>
</dbReference>